<dbReference type="PANTHER" id="PTHR33498">
    <property type="entry name" value="TRANSPOSASE FOR INSERTION SEQUENCE ELEMENT IS1557"/>
    <property type="match status" value="1"/>
</dbReference>
<evidence type="ECO:0000313" key="4">
    <source>
        <dbReference type="EMBL" id="MCR0985834.1"/>
    </source>
</evidence>
<dbReference type="NCBIfam" id="NF033550">
    <property type="entry name" value="transpos_ISL3"/>
    <property type="match status" value="1"/>
</dbReference>
<organism evidence="4 5">
    <name type="scientific">Roseomonas populi</name>
    <dbReference type="NCBI Taxonomy" id="3121582"/>
    <lineage>
        <taxon>Bacteria</taxon>
        <taxon>Pseudomonadati</taxon>
        <taxon>Pseudomonadota</taxon>
        <taxon>Alphaproteobacteria</taxon>
        <taxon>Acetobacterales</taxon>
        <taxon>Roseomonadaceae</taxon>
        <taxon>Roseomonas</taxon>
    </lineage>
</organism>
<name>A0ABT1XFS4_9PROT</name>
<accession>A0ABT1XFS4</accession>
<feature type="domain" description="Transposase IS204/IS1001/IS1096/IS1165 DDE" evidence="2">
    <location>
        <begin position="150"/>
        <end position="247"/>
    </location>
</feature>
<comment type="caution">
    <text evidence="4">The sequence shown here is derived from an EMBL/GenBank/DDBJ whole genome shotgun (WGS) entry which is preliminary data.</text>
</comment>
<dbReference type="InterPro" id="IPR029261">
    <property type="entry name" value="Transposase_Znf"/>
</dbReference>
<gene>
    <name evidence="4" type="ORF">NRP21_27655</name>
</gene>
<feature type="region of interest" description="Disordered" evidence="1">
    <location>
        <begin position="372"/>
        <end position="391"/>
    </location>
</feature>
<proteinExistence type="predicted"/>
<dbReference type="RefSeq" id="WP_257719513.1">
    <property type="nucleotide sequence ID" value="NZ_JANJOU010000043.1"/>
</dbReference>
<protein>
    <submittedName>
        <fullName evidence="4">ISL3 family transposase</fullName>
    </submittedName>
</protein>
<dbReference type="EMBL" id="JANJOU010000043">
    <property type="protein sequence ID" value="MCR0985834.1"/>
    <property type="molecule type" value="Genomic_DNA"/>
</dbReference>
<feature type="domain" description="Transposase IS204/IS1001/IS1096/IS1165 zinc-finger" evidence="3">
    <location>
        <begin position="31"/>
        <end position="75"/>
    </location>
</feature>
<evidence type="ECO:0000259" key="2">
    <source>
        <dbReference type="Pfam" id="PF01610"/>
    </source>
</evidence>
<sequence>MAPLAGVQVLGVERSSGGGWVVSAAGPGHGSCPACGTPSKSRHSTYLRRLQDLPSQGARVTVQIRTARLRCRNPCCDRQVFAEPLPGVAEPRLRFTRRLSNLALLLGHNAGGRPAERVLACLGIPLSDDTVLRYLRRWAAQNAGSQVRVLGIDDWAWRKGQTYGTLMVDLERRAVVDVLPHRSSSTTADWLHGHPEVRVISRDRHGLYAEGARAGAPQAAQVADRFHLIQNLRERIEQQLGRLGRPLRPGASVAAEIEESRAGLHGVREDLFGQVRALYDAGRTATEITQEFGLSRRRVDRWIRLEALPKRNLPSPTSASPSLFLDHLTRRWAEGCTVATRLFTEIKHLGYTGCYTHLARFVASWRRREEDGAMGCSKPPGQPLPRDPTTGRPLSPLTAAALCIKPRTQLTARQASIVDAMKTASPEFAGMRQLAMRFRGILRGGRAEKLDGWCEDAKRSGIDAMRRFARTLQRDRDAVHNALTMPWSNGQTEGQISRLKTLKRAMYGRAGADLLRARLLPL</sequence>
<feature type="domain" description="Transposase IS204/IS1001/IS1096/IS1165 DDE" evidence="2">
    <location>
        <begin position="402"/>
        <end position="518"/>
    </location>
</feature>
<dbReference type="InterPro" id="IPR047951">
    <property type="entry name" value="Transpos_ISL3"/>
</dbReference>
<dbReference type="Pfam" id="PF01610">
    <property type="entry name" value="DDE_Tnp_ISL3"/>
    <property type="match status" value="2"/>
</dbReference>
<dbReference type="PANTHER" id="PTHR33498:SF1">
    <property type="entry name" value="TRANSPOSASE FOR INSERTION SEQUENCE ELEMENT IS1557"/>
    <property type="match status" value="1"/>
</dbReference>
<evidence type="ECO:0000259" key="3">
    <source>
        <dbReference type="Pfam" id="PF14690"/>
    </source>
</evidence>
<evidence type="ECO:0000313" key="5">
    <source>
        <dbReference type="Proteomes" id="UP001524642"/>
    </source>
</evidence>
<evidence type="ECO:0000256" key="1">
    <source>
        <dbReference type="SAM" id="MobiDB-lite"/>
    </source>
</evidence>
<dbReference type="InterPro" id="IPR002560">
    <property type="entry name" value="Transposase_DDE"/>
</dbReference>
<keyword evidence="5" id="KW-1185">Reference proteome</keyword>
<dbReference type="Proteomes" id="UP001524642">
    <property type="component" value="Unassembled WGS sequence"/>
</dbReference>
<reference evidence="4 5" key="1">
    <citation type="submission" date="2022-06" db="EMBL/GenBank/DDBJ databases">
        <title>Roseomonas CN29.</title>
        <authorList>
            <person name="Cheng Y."/>
            <person name="He X."/>
        </authorList>
    </citation>
    <scope>NUCLEOTIDE SEQUENCE [LARGE SCALE GENOMIC DNA]</scope>
    <source>
        <strain evidence="4 5">CN29</strain>
    </source>
</reference>
<dbReference type="Pfam" id="PF14690">
    <property type="entry name" value="Zn_ribbon_ISL3"/>
    <property type="match status" value="1"/>
</dbReference>